<evidence type="ECO:0000256" key="1">
    <source>
        <dbReference type="ARBA" id="ARBA00004319"/>
    </source>
</evidence>
<feature type="region of interest" description="Disordered" evidence="8">
    <location>
        <begin position="606"/>
        <end position="657"/>
    </location>
</feature>
<feature type="chain" id="PRO_5040761144" evidence="9">
    <location>
        <begin position="31"/>
        <end position="1039"/>
    </location>
</feature>
<dbReference type="EMBL" id="JAPEUV010000040">
    <property type="protein sequence ID" value="KAJ4337291.1"/>
    <property type="molecule type" value="Genomic_DNA"/>
</dbReference>
<keyword evidence="3 9" id="KW-0732">Signal</keyword>
<keyword evidence="5" id="KW-0256">Endoplasmic reticulum</keyword>
<dbReference type="SUPFAM" id="SSF100934">
    <property type="entry name" value="Heat shock protein 70kD (HSP70), C-terminal subdomain"/>
    <property type="match status" value="2"/>
</dbReference>
<protein>
    <submittedName>
        <fullName evidence="10">Lumenal Hsp70 protein</fullName>
    </submittedName>
</protein>
<dbReference type="CDD" id="cd10230">
    <property type="entry name" value="ASKHA_NBD_HSP70_HYOU1"/>
    <property type="match status" value="1"/>
</dbReference>
<dbReference type="InterPro" id="IPR043129">
    <property type="entry name" value="ATPase_NBD"/>
</dbReference>
<feature type="compositionally biased region" description="Low complexity" evidence="8">
    <location>
        <begin position="616"/>
        <end position="644"/>
    </location>
</feature>
<evidence type="ECO:0000313" key="10">
    <source>
        <dbReference type="EMBL" id="KAJ4337291.1"/>
    </source>
</evidence>
<feature type="signal peptide" evidence="9">
    <location>
        <begin position="1"/>
        <end position="30"/>
    </location>
</feature>
<gene>
    <name evidence="10" type="primary">LHS1</name>
    <name evidence="10" type="ORF">N0V87_004791</name>
</gene>
<dbReference type="Gene3D" id="3.90.640.10">
    <property type="entry name" value="Actin, Chain A, domain 4"/>
    <property type="match status" value="1"/>
</dbReference>
<evidence type="ECO:0000256" key="2">
    <source>
        <dbReference type="ARBA" id="ARBA00007381"/>
    </source>
</evidence>
<dbReference type="Gene3D" id="3.30.30.30">
    <property type="match status" value="1"/>
</dbReference>
<name>A0A9W9C1I8_9PLEO</name>
<dbReference type="PRINTS" id="PR00301">
    <property type="entry name" value="HEATSHOCK70"/>
</dbReference>
<dbReference type="FunFam" id="3.90.640.10:FF:000039">
    <property type="entry name" value="Hsp70 family chaperone Lhs1/Orp150"/>
    <property type="match status" value="1"/>
</dbReference>
<dbReference type="InterPro" id="IPR029048">
    <property type="entry name" value="HSP70_C_sf"/>
</dbReference>
<evidence type="ECO:0000256" key="3">
    <source>
        <dbReference type="ARBA" id="ARBA00022729"/>
    </source>
</evidence>
<feature type="region of interest" description="Disordered" evidence="8">
    <location>
        <begin position="918"/>
        <end position="1039"/>
    </location>
</feature>
<dbReference type="Gene3D" id="1.20.1270.10">
    <property type="match status" value="1"/>
</dbReference>
<dbReference type="Pfam" id="PF00012">
    <property type="entry name" value="HSP70"/>
    <property type="match status" value="2"/>
</dbReference>
<evidence type="ECO:0000256" key="9">
    <source>
        <dbReference type="SAM" id="SignalP"/>
    </source>
</evidence>
<dbReference type="Proteomes" id="UP001140562">
    <property type="component" value="Unassembled WGS sequence"/>
</dbReference>
<dbReference type="PANTHER" id="PTHR45639:SF3">
    <property type="entry name" value="HYPOXIA UP-REGULATED PROTEIN 1"/>
    <property type="match status" value="1"/>
</dbReference>
<comment type="caution">
    <text evidence="10">The sequence shown here is derived from an EMBL/GenBank/DDBJ whole genome shotgun (WGS) entry which is preliminary data.</text>
</comment>
<feature type="compositionally biased region" description="Acidic residues" evidence="8">
    <location>
        <begin position="833"/>
        <end position="843"/>
    </location>
</feature>
<dbReference type="PANTHER" id="PTHR45639">
    <property type="entry name" value="HSC70CB, ISOFORM G-RELATED"/>
    <property type="match status" value="1"/>
</dbReference>
<comment type="subcellular location">
    <subcellularLocation>
        <location evidence="1">Endoplasmic reticulum lumen</location>
    </subcellularLocation>
</comment>
<accession>A0A9W9C1I8</accession>
<comment type="similarity">
    <text evidence="2">Belongs to the heat shock protein 70 family.</text>
</comment>
<feature type="region of interest" description="Disordered" evidence="8">
    <location>
        <begin position="815"/>
        <end position="872"/>
    </location>
</feature>
<dbReference type="FunFam" id="3.30.30.30:FF:000004">
    <property type="entry name" value="hypoxia up-regulated protein 1"/>
    <property type="match status" value="1"/>
</dbReference>
<keyword evidence="4" id="KW-0547">Nucleotide-binding</keyword>
<dbReference type="Gene3D" id="3.30.420.40">
    <property type="match status" value="2"/>
</dbReference>
<keyword evidence="7" id="KW-0143">Chaperone</keyword>
<evidence type="ECO:0000256" key="7">
    <source>
        <dbReference type="ARBA" id="ARBA00023186"/>
    </source>
</evidence>
<feature type="compositionally biased region" description="Low complexity" evidence="8">
    <location>
        <begin position="815"/>
        <end position="832"/>
    </location>
</feature>
<dbReference type="AlphaFoldDB" id="A0A9W9C1I8"/>
<dbReference type="InterPro" id="IPR013126">
    <property type="entry name" value="Hsp_70_fam"/>
</dbReference>
<dbReference type="OrthoDB" id="10262720at2759"/>
<evidence type="ECO:0000256" key="6">
    <source>
        <dbReference type="ARBA" id="ARBA00022840"/>
    </source>
</evidence>
<dbReference type="GO" id="GO:0140662">
    <property type="term" value="F:ATP-dependent protein folding chaperone"/>
    <property type="evidence" value="ECO:0007669"/>
    <property type="project" value="InterPro"/>
</dbReference>
<reference evidence="10" key="1">
    <citation type="submission" date="2022-10" db="EMBL/GenBank/DDBJ databases">
        <title>Tapping the CABI collections for fungal endophytes: first genome assemblies for Collariella, Neodidymelliopsis, Ascochyta clinopodiicola, Didymella pomorum, Didymosphaeria variabile, Neocosmospora piperis and Neocucurbitaria cava.</title>
        <authorList>
            <person name="Hill R."/>
        </authorList>
    </citation>
    <scope>NUCLEOTIDE SEQUENCE</scope>
    <source>
        <strain evidence="10">IMI 360193</strain>
    </source>
</reference>
<keyword evidence="6" id="KW-0067">ATP-binding</keyword>
<dbReference type="GO" id="GO:0030968">
    <property type="term" value="P:endoplasmic reticulum unfolded protein response"/>
    <property type="evidence" value="ECO:0007669"/>
    <property type="project" value="TreeGrafter"/>
</dbReference>
<keyword evidence="11" id="KW-1185">Reference proteome</keyword>
<evidence type="ECO:0000256" key="5">
    <source>
        <dbReference type="ARBA" id="ARBA00022824"/>
    </source>
</evidence>
<dbReference type="SUPFAM" id="SSF53067">
    <property type="entry name" value="Actin-like ATPase domain"/>
    <property type="match status" value="2"/>
</dbReference>
<evidence type="ECO:0000256" key="8">
    <source>
        <dbReference type="SAM" id="MobiDB-lite"/>
    </source>
</evidence>
<dbReference type="GO" id="GO:0034663">
    <property type="term" value="C:endoplasmic reticulum chaperone complex"/>
    <property type="evidence" value="ECO:0007669"/>
    <property type="project" value="TreeGrafter"/>
</dbReference>
<dbReference type="GO" id="GO:0005524">
    <property type="term" value="F:ATP binding"/>
    <property type="evidence" value="ECO:0007669"/>
    <property type="project" value="UniProtKB-KW"/>
</dbReference>
<proteinExistence type="inferred from homology"/>
<evidence type="ECO:0000313" key="11">
    <source>
        <dbReference type="Proteomes" id="UP001140562"/>
    </source>
</evidence>
<feature type="compositionally biased region" description="Basic residues" evidence="8">
    <location>
        <begin position="920"/>
        <end position="950"/>
    </location>
</feature>
<sequence>MAPPGRRRNSLSPAAMLLGLFFLCSSTASAASAVLGVDLGTEYIKAALVKPGVPLEIVLTKDSRRKETSAIAFKPLKSGALPEGSFPERFYGADAIALQARFPGDVYPNLKHLLGAPSGSDAVKVYNGRYPAIEIADTEGRKTVSFKSSVFAKEEEKSFSVEEVLGMVLKNVRENAKALAGTGYDVQDVVFTVPPFYTVEERRALEVSAKLAGLKVLNVVSDGVAVGINYATGRTFPVVNDKKEPGKPEVNLVFDMGAGSASATVLQFQGRSVKDVGKRNKTVQEVNVLGASWDRTLGGDALNSLIVDDIVNTFLELPAAKSASITAEKVHSHGRTAAKMFKEAERLRQVLSANQATQASFESFFEDIDFKYKLDRTKFEKLAADISARVDVPIKKALEAAGLTIADIDSVIVHGGATRTPFIQARLEAVAGKEKIRANVNSDEAAVFGAAFKAAGLSPSFRVKEIRDSDTQGYSHSIEYMHNMKTKKQNIFTPSTKLGATEDLPFNMMGEFEFTVHQHIPSASGKEIKEPTLLFKSLNLTATVTQLIDGEGCDRDSFNNYVQVRLSPVTGTPEITSAWVTCEATEAKAGIVDGVKNLFGMGGKKDQEALKEGESSSESASASSSASASKSSKGSKSSSAAAAEASDDGKPKKKTVRSNITFDAKKLGYEKFPRKEFRKMQDRLAAFDASDKARRVREEVLNSLEAYTYRARDYFDDEDFTAVTTKDVLTQLEEKLNAASEWVYSEGPNADEKSLRAKLKELEDIVNPVLRRRRESWKRPGAITELEETIAGMKEVDDLVKNQISERAVYVTKSAEAASSSSASPSASPSVDPLDELEEEDADSAPSASAAPELEEVPEIYTEADRTKIASVTDKAQKWLDETRAKQAKLATHEEPVLTVEQLKTYKKELDDVVMEMMMKKMKHFKPPGSKPKPKPKASPKAKKPAKAKKSKTEKPAETPVAPKEGEAETEAPDAQAKAGQQKEDIKNDGPNVESYGGRGPTEEELRAAFAKAGVEMSEEGVKRAAEQAQAGAEKHDEL</sequence>
<organism evidence="10 11">
    <name type="scientific">Didymella glomerata</name>
    <dbReference type="NCBI Taxonomy" id="749621"/>
    <lineage>
        <taxon>Eukaryota</taxon>
        <taxon>Fungi</taxon>
        <taxon>Dikarya</taxon>
        <taxon>Ascomycota</taxon>
        <taxon>Pezizomycotina</taxon>
        <taxon>Dothideomycetes</taxon>
        <taxon>Pleosporomycetidae</taxon>
        <taxon>Pleosporales</taxon>
        <taxon>Pleosporineae</taxon>
        <taxon>Didymellaceae</taxon>
        <taxon>Didymella</taxon>
    </lineage>
</organism>
<dbReference type="GO" id="GO:0005788">
    <property type="term" value="C:endoplasmic reticulum lumen"/>
    <property type="evidence" value="ECO:0007669"/>
    <property type="project" value="UniProtKB-SubCell"/>
</dbReference>
<evidence type="ECO:0000256" key="4">
    <source>
        <dbReference type="ARBA" id="ARBA00022741"/>
    </source>
</evidence>